<dbReference type="Proteomes" id="UP000800041">
    <property type="component" value="Unassembled WGS sequence"/>
</dbReference>
<evidence type="ECO:0000256" key="1">
    <source>
        <dbReference type="ARBA" id="ARBA00015083"/>
    </source>
</evidence>
<reference evidence="9" key="1">
    <citation type="journal article" date="2020" name="Stud. Mycol.">
        <title>101 Dothideomycetes genomes: a test case for predicting lifestyles and emergence of pathogens.</title>
        <authorList>
            <person name="Haridas S."/>
            <person name="Albert R."/>
            <person name="Binder M."/>
            <person name="Bloem J."/>
            <person name="Labutti K."/>
            <person name="Salamov A."/>
            <person name="Andreopoulos B."/>
            <person name="Baker S."/>
            <person name="Barry K."/>
            <person name="Bills G."/>
            <person name="Bluhm B."/>
            <person name="Cannon C."/>
            <person name="Castanera R."/>
            <person name="Culley D."/>
            <person name="Daum C."/>
            <person name="Ezra D."/>
            <person name="Gonzalez J."/>
            <person name="Henrissat B."/>
            <person name="Kuo A."/>
            <person name="Liang C."/>
            <person name="Lipzen A."/>
            <person name="Lutzoni F."/>
            <person name="Magnuson J."/>
            <person name="Mondo S."/>
            <person name="Nolan M."/>
            <person name="Ohm R."/>
            <person name="Pangilinan J."/>
            <person name="Park H.-J."/>
            <person name="Ramirez L."/>
            <person name="Alfaro M."/>
            <person name="Sun H."/>
            <person name="Tritt A."/>
            <person name="Yoshinaga Y."/>
            <person name="Zwiers L.-H."/>
            <person name="Turgeon B."/>
            <person name="Goodwin S."/>
            <person name="Spatafora J."/>
            <person name="Crous P."/>
            <person name="Grigoriev I."/>
        </authorList>
    </citation>
    <scope>NUCLEOTIDE SEQUENCE</scope>
    <source>
        <strain evidence="9">CBS 113979</strain>
    </source>
</reference>
<comment type="similarity">
    <text evidence="7">Belongs to the MATALPHA1 family.</text>
</comment>
<dbReference type="GO" id="GO:0005634">
    <property type="term" value="C:nucleus"/>
    <property type="evidence" value="ECO:0007669"/>
    <property type="project" value="UniProtKB-SubCell"/>
</dbReference>
<dbReference type="GO" id="GO:0008301">
    <property type="term" value="F:DNA binding, bending"/>
    <property type="evidence" value="ECO:0007669"/>
    <property type="project" value="InterPro"/>
</dbReference>
<keyword evidence="2 7" id="KW-0805">Transcription regulation</keyword>
<dbReference type="GO" id="GO:0045895">
    <property type="term" value="P:positive regulation of mating-type specific transcription, DNA-templated"/>
    <property type="evidence" value="ECO:0007669"/>
    <property type="project" value="InterPro"/>
</dbReference>
<proteinExistence type="inferred from homology"/>
<keyword evidence="10" id="KW-1185">Reference proteome</keyword>
<keyword evidence="4 7" id="KW-0804">Transcription</keyword>
<evidence type="ECO:0000256" key="6">
    <source>
        <dbReference type="ARBA" id="ARBA00035106"/>
    </source>
</evidence>
<dbReference type="AlphaFoldDB" id="A0A6G1GIY8"/>
<gene>
    <name evidence="9" type="ORF">K402DRAFT_408993</name>
</gene>
<evidence type="ECO:0000313" key="9">
    <source>
        <dbReference type="EMBL" id="KAF1980707.1"/>
    </source>
</evidence>
<dbReference type="InterPro" id="IPR006856">
    <property type="entry name" value="MATalpha_HMGbox"/>
</dbReference>
<keyword evidence="5 7" id="KW-0539">Nucleus</keyword>
<organism evidence="9 10">
    <name type="scientific">Aulographum hederae CBS 113979</name>
    <dbReference type="NCBI Taxonomy" id="1176131"/>
    <lineage>
        <taxon>Eukaryota</taxon>
        <taxon>Fungi</taxon>
        <taxon>Dikarya</taxon>
        <taxon>Ascomycota</taxon>
        <taxon>Pezizomycotina</taxon>
        <taxon>Dothideomycetes</taxon>
        <taxon>Pleosporomycetidae</taxon>
        <taxon>Aulographales</taxon>
        <taxon>Aulographaceae</taxon>
    </lineage>
</organism>
<name>A0A6G1GIY8_9PEZI</name>
<evidence type="ECO:0000256" key="7">
    <source>
        <dbReference type="RuleBase" id="RU003516"/>
    </source>
</evidence>
<evidence type="ECO:0000256" key="5">
    <source>
        <dbReference type="ARBA" id="ARBA00023242"/>
    </source>
</evidence>
<evidence type="ECO:0000313" key="10">
    <source>
        <dbReference type="Proteomes" id="UP000800041"/>
    </source>
</evidence>
<evidence type="ECO:0000256" key="2">
    <source>
        <dbReference type="ARBA" id="ARBA00023015"/>
    </source>
</evidence>
<keyword evidence="3 7" id="KW-0238">DNA-binding</keyword>
<sequence>MSFPTAALNHHVGSHNVHPSNLFAGLLAFAPNDLTYIQNLIDDVKDQLQHDPPYVFGLMHQHGHDDESEVSPETRRAAKRPLNSYMAFRSFYAPIFATYQQSQISGFFKMMWQDDPFKAKWAILAKAYSIIRDRVGKVNAPLDMFLSIAAPAVGIVPANQYLGKLGFGMQSTNGIISIVRLFVPRVHSFAMNLRVTNMTPDDVVAHCLSAGFPNVASLPNNPTNLDLNPDLDLDLDLNFDNLCSVPFEPEKEPELDPANNAANDAANAAAARNPYVQAVENTVLLAASGDQFPYNEQFAPNDESSGLYFDPNSFDKFMTFDMSFDFDVNALGPADEQWLL</sequence>
<comment type="subcellular location">
    <subcellularLocation>
        <location evidence="7">Nucleus</location>
    </subcellularLocation>
</comment>
<dbReference type="EMBL" id="ML977226">
    <property type="protein sequence ID" value="KAF1980707.1"/>
    <property type="molecule type" value="Genomic_DNA"/>
</dbReference>
<evidence type="ECO:0000259" key="8">
    <source>
        <dbReference type="PROSITE" id="PS51325"/>
    </source>
</evidence>
<evidence type="ECO:0000256" key="4">
    <source>
        <dbReference type="ARBA" id="ARBA00023163"/>
    </source>
</evidence>
<dbReference type="PROSITE" id="PS51325">
    <property type="entry name" value="ALPHA_BOX"/>
    <property type="match status" value="1"/>
</dbReference>
<feature type="domain" description="Alpha box" evidence="8">
    <location>
        <begin position="77"/>
        <end position="132"/>
    </location>
</feature>
<dbReference type="OrthoDB" id="5398665at2759"/>
<comment type="function">
    <text evidence="6">Mating type proteins are sequence specific DNA-binding proteins that act as master switches in fungal differentiation by controlling gene expression in a cell type-specific fashion. Transcriptional activator that induces the transcription of alpha-specific genes.</text>
</comment>
<dbReference type="Pfam" id="PF04769">
    <property type="entry name" value="MATalpha_HMGbox"/>
    <property type="match status" value="1"/>
</dbReference>
<evidence type="ECO:0000256" key="3">
    <source>
        <dbReference type="ARBA" id="ARBA00023125"/>
    </source>
</evidence>
<protein>
    <recommendedName>
        <fullName evidence="1">Mating-type protein MAT-1</fullName>
    </recommendedName>
</protein>
<accession>A0A6G1GIY8</accession>